<evidence type="ECO:0000256" key="4">
    <source>
        <dbReference type="ARBA" id="ARBA00022833"/>
    </source>
</evidence>
<gene>
    <name evidence="6" type="ORF">N7G274_005727</name>
</gene>
<organism evidence="6 7">
    <name type="scientific">Stereocaulon virgatum</name>
    <dbReference type="NCBI Taxonomy" id="373712"/>
    <lineage>
        <taxon>Eukaryota</taxon>
        <taxon>Fungi</taxon>
        <taxon>Dikarya</taxon>
        <taxon>Ascomycota</taxon>
        <taxon>Pezizomycotina</taxon>
        <taxon>Lecanoromycetes</taxon>
        <taxon>OSLEUM clade</taxon>
        <taxon>Lecanoromycetidae</taxon>
        <taxon>Lecanorales</taxon>
        <taxon>Lecanorineae</taxon>
        <taxon>Stereocaulaceae</taxon>
        <taxon>Stereocaulon</taxon>
    </lineage>
</organism>
<comment type="caution">
    <text evidence="6">The sequence shown here is derived from an EMBL/GenBank/DDBJ whole genome shotgun (WGS) entry which is preliminary data.</text>
</comment>
<keyword evidence="3" id="KW-0378">Hydrolase</keyword>
<accession>A0ABR4A6A0</accession>
<evidence type="ECO:0000256" key="1">
    <source>
        <dbReference type="ARBA" id="ARBA00007749"/>
    </source>
</evidence>
<dbReference type="Proteomes" id="UP001590950">
    <property type="component" value="Unassembled WGS sequence"/>
</dbReference>
<dbReference type="InterPro" id="IPR001279">
    <property type="entry name" value="Metallo-B-lactamas"/>
</dbReference>
<reference evidence="6 7" key="1">
    <citation type="submission" date="2024-09" db="EMBL/GenBank/DDBJ databases">
        <title>Rethinking Asexuality: The Enigmatic Case of Functional Sexual Genes in Lepraria (Stereocaulaceae).</title>
        <authorList>
            <person name="Doellman M."/>
            <person name="Sun Y."/>
            <person name="Barcenas-Pena A."/>
            <person name="Lumbsch H.T."/>
            <person name="Grewe F."/>
        </authorList>
    </citation>
    <scope>NUCLEOTIDE SEQUENCE [LARGE SCALE GENOMIC DNA]</scope>
    <source>
        <strain evidence="6 7">Mercado 3170</strain>
    </source>
</reference>
<dbReference type="CDD" id="cd07730">
    <property type="entry name" value="metallo-hydrolase-like_MBL-fold"/>
    <property type="match status" value="1"/>
</dbReference>
<dbReference type="Gene3D" id="3.60.15.10">
    <property type="entry name" value="Ribonuclease Z/Hydroxyacylglutathione hydrolase-like"/>
    <property type="match status" value="1"/>
</dbReference>
<dbReference type="PANTHER" id="PTHR42978:SF5">
    <property type="entry name" value="METALLO-BETA-LACTAMASE DOMAIN-CONTAINING PROTEIN"/>
    <property type="match status" value="1"/>
</dbReference>
<evidence type="ECO:0000259" key="5">
    <source>
        <dbReference type="SMART" id="SM00849"/>
    </source>
</evidence>
<evidence type="ECO:0000256" key="3">
    <source>
        <dbReference type="ARBA" id="ARBA00022801"/>
    </source>
</evidence>
<comment type="similarity">
    <text evidence="1">Belongs to the metallo-beta-lactamase superfamily.</text>
</comment>
<keyword evidence="4" id="KW-0862">Zinc</keyword>
<evidence type="ECO:0000313" key="6">
    <source>
        <dbReference type="EMBL" id="KAL2041345.1"/>
    </source>
</evidence>
<dbReference type="Pfam" id="PF00753">
    <property type="entry name" value="Lactamase_B"/>
    <property type="match status" value="1"/>
</dbReference>
<protein>
    <recommendedName>
        <fullName evidence="5">Metallo-beta-lactamase domain-containing protein</fullName>
    </recommendedName>
</protein>
<dbReference type="EMBL" id="JBEFKJ010000017">
    <property type="protein sequence ID" value="KAL2041345.1"/>
    <property type="molecule type" value="Genomic_DNA"/>
</dbReference>
<evidence type="ECO:0000256" key="2">
    <source>
        <dbReference type="ARBA" id="ARBA00022723"/>
    </source>
</evidence>
<sequence>MADQEPQAKPTPALNLPKGDNTVEVHIINTTTDIVVPAWAFVQPVQKGHETMNMPTFAFLIENKKLGKRFMFDLGCRKDWWNHSPAAHASIKNGIPGLKIEKSINQVLKEGGVDDTRINGVVWSHWHWDHTGDISLFPTSTDLYVGPGFKEAFMPGYPGKKDSPMLESDFKGRNVHEVAFDPSKKIGDFPYFDVFGDGSFYLLDVPGHAIGHISGFARTTPDTFIFMGGDICHYGGSYRPNPYAPMPSTIPSSVPLDARFRNPCPCSVFQSVHRDPPNYRTSAFYEVTQKEGAWYVDPPTAQKSVNSLEKFDAHPDVFVCVAHDGGLMPVVDWFPKGTLNAWRAQGWKAASQWGFLNELPVDGKPGRPWIAPGLVRDGKVVSKEDA</sequence>
<name>A0ABR4A6A0_9LECA</name>
<keyword evidence="2" id="KW-0479">Metal-binding</keyword>
<dbReference type="SMART" id="SM00849">
    <property type="entry name" value="Lactamase_B"/>
    <property type="match status" value="1"/>
</dbReference>
<dbReference type="InterPro" id="IPR036866">
    <property type="entry name" value="RibonucZ/Hydroxyglut_hydro"/>
</dbReference>
<dbReference type="PANTHER" id="PTHR42978">
    <property type="entry name" value="QUORUM-QUENCHING LACTONASE YTNP-RELATED-RELATED"/>
    <property type="match status" value="1"/>
</dbReference>
<keyword evidence="7" id="KW-1185">Reference proteome</keyword>
<evidence type="ECO:0000313" key="7">
    <source>
        <dbReference type="Proteomes" id="UP001590950"/>
    </source>
</evidence>
<proteinExistence type="inferred from homology"/>
<dbReference type="InterPro" id="IPR051013">
    <property type="entry name" value="MBL_superfamily_lactonases"/>
</dbReference>
<dbReference type="SUPFAM" id="SSF56281">
    <property type="entry name" value="Metallo-hydrolase/oxidoreductase"/>
    <property type="match status" value="1"/>
</dbReference>
<feature type="domain" description="Metallo-beta-lactamase" evidence="5">
    <location>
        <begin position="55"/>
        <end position="273"/>
    </location>
</feature>